<feature type="repeat" description="WD" evidence="7">
    <location>
        <begin position="634"/>
        <end position="665"/>
    </location>
</feature>
<dbReference type="InterPro" id="IPR011047">
    <property type="entry name" value="Quinoprotein_ADH-like_sf"/>
</dbReference>
<evidence type="ECO:0000259" key="8">
    <source>
        <dbReference type="Pfam" id="PF08625"/>
    </source>
</evidence>
<evidence type="ECO:0000313" key="11">
    <source>
        <dbReference type="Proteomes" id="UP000190274"/>
    </source>
</evidence>
<feature type="repeat" description="WD" evidence="7">
    <location>
        <begin position="404"/>
        <end position="436"/>
    </location>
</feature>
<dbReference type="SUPFAM" id="SSF101908">
    <property type="entry name" value="Putative isomerase YbhE"/>
    <property type="match status" value="1"/>
</dbReference>
<dbReference type="PROSITE" id="PS50294">
    <property type="entry name" value="WD_REPEATS_REGION"/>
    <property type="match status" value="4"/>
</dbReference>
<comment type="subcellular location">
    <subcellularLocation>
        <location evidence="1">Nucleus</location>
        <location evidence="1">Nucleolus</location>
    </subcellularLocation>
</comment>
<name>A0A1G4J684_9SACH</name>
<keyword evidence="4 7" id="KW-0853">WD repeat</keyword>
<evidence type="ECO:0000256" key="6">
    <source>
        <dbReference type="ARBA" id="ARBA00023242"/>
    </source>
</evidence>
<dbReference type="OrthoDB" id="5414888at2759"/>
<keyword evidence="3" id="KW-0698">rRNA processing</keyword>
<sequence length="831" mass="92472">MDLKTRYSNRELRPFYAGSGAVASASEDGQLLATSVIDEVNIMDVAAKQILHRIENDDEQEITALRLTPDANFLCFVSQAQLLRIYSLSAKRVVRSMKMSSPVYVMDCDASSTLVALGGTDGSVTVVDIANGYVTHSFKGHGGTISSVKFYGEVNSTTWRLATGDTNGMVKVWDLVDRKCLHTMQEHTSAVRGLDFRPTPSSESSLESEGQLQLLSGGRDDIVNLHQLSSKKRVQLLKTIPVHRQIESCGFISLPGGDDLFYTAGGDAVFQVLSMESGSIVKSTEKPIEELFIIGVLPILRSCKMYLVLSDQTLFVVDIKKSLDEASEAIVIDHKIAGNHGTVADMKFVGPNLSMLALATNSPALRVIPHHLLDEDEDLIKDTADEKADAKADKISLPLEVELYEGHTDLLNAVDASEDGSWLATCSKDHTAILWKYNPDLSKFEMYAKYTGHAGPVTAVGLPNVIRRGWPEFIITASNDLTIKKWAVPKPDIKDKEVHIIKVSDYTRRAHEKDINALSIAPNDSVFATASYDKTCKIWNVDTGELEGTLANHKRGLWDVSFCQYEKLLATASGDKTIKVWSLDTFSVVKTLEGHTNAVQRCSFINKDKQMISTGADGLIKLWDLSTGECIRTLDAHDNRIWSLSVLQDGEKFATADADGVFQFWRDCSEEEALQNLENEKMRIEQEQSLQNYLSQGDWTNAFLLAMTLDHPMRLYRVLDSSSTAKTQDAGFVFNEELDNVIGTLDNEQVMKLMKRSRDWNTNASTHSVAQKVIRCILMRHNITSLSDIPGIMSIIEAIIPYTQRHLTRIDDLVEQSYILDYSLVEMNKFM</sequence>
<proteinExistence type="predicted"/>
<organism evidence="10 11">
    <name type="scientific">Lachancea dasiensis</name>
    <dbReference type="NCBI Taxonomy" id="1072105"/>
    <lineage>
        <taxon>Eukaryota</taxon>
        <taxon>Fungi</taxon>
        <taxon>Dikarya</taxon>
        <taxon>Ascomycota</taxon>
        <taxon>Saccharomycotina</taxon>
        <taxon>Saccharomycetes</taxon>
        <taxon>Saccharomycetales</taxon>
        <taxon>Saccharomycetaceae</taxon>
        <taxon>Lachancea</taxon>
    </lineage>
</organism>
<dbReference type="InterPro" id="IPR020472">
    <property type="entry name" value="WD40_PAC1"/>
</dbReference>
<dbReference type="PANTHER" id="PTHR19854">
    <property type="entry name" value="TRANSDUCIN BETA-LIKE 3"/>
    <property type="match status" value="1"/>
</dbReference>
<protein>
    <submittedName>
        <fullName evidence="10">LADA_0D07030g1_1</fullName>
    </submittedName>
</protein>
<dbReference type="SUPFAM" id="SSF50978">
    <property type="entry name" value="WD40 repeat-like"/>
    <property type="match status" value="1"/>
</dbReference>
<dbReference type="GO" id="GO:0000472">
    <property type="term" value="P:endonucleolytic cleavage to generate mature 5'-end of SSU-rRNA from (SSU-rRNA, 5.8S rRNA, LSU-rRNA)"/>
    <property type="evidence" value="ECO:0007669"/>
    <property type="project" value="EnsemblFungi"/>
</dbReference>
<dbReference type="PANTHER" id="PTHR19854:SF15">
    <property type="entry name" value="TRANSDUCIN BETA-LIKE PROTEIN 3"/>
    <property type="match status" value="1"/>
</dbReference>
<keyword evidence="5" id="KW-0677">Repeat</keyword>
<dbReference type="InterPro" id="IPR015943">
    <property type="entry name" value="WD40/YVTN_repeat-like_dom_sf"/>
</dbReference>
<dbReference type="CDD" id="cd00200">
    <property type="entry name" value="WD40"/>
    <property type="match status" value="1"/>
</dbReference>
<dbReference type="InterPro" id="IPR057644">
    <property type="entry name" value="Beta-prop_WDR75_2nd"/>
</dbReference>
<dbReference type="GO" id="GO:0000480">
    <property type="term" value="P:endonucleolytic cleavage in 5'-ETS of tricistronic rRNA transcript (SSU-rRNA, 5.8S rRNA, LSU-rRNA)"/>
    <property type="evidence" value="ECO:0007669"/>
    <property type="project" value="EnsemblFungi"/>
</dbReference>
<accession>A0A1G4J684</accession>
<dbReference type="InterPro" id="IPR013934">
    <property type="entry name" value="Utp13_C"/>
</dbReference>
<dbReference type="InterPro" id="IPR019775">
    <property type="entry name" value="WD40_repeat_CS"/>
</dbReference>
<feature type="repeat" description="WD" evidence="7">
    <location>
        <begin position="592"/>
        <end position="633"/>
    </location>
</feature>
<feature type="repeat" description="WD" evidence="7">
    <location>
        <begin position="550"/>
        <end position="591"/>
    </location>
</feature>
<evidence type="ECO:0000256" key="7">
    <source>
        <dbReference type="PROSITE-ProRule" id="PRU00221"/>
    </source>
</evidence>
<evidence type="ECO:0000256" key="4">
    <source>
        <dbReference type="ARBA" id="ARBA00022574"/>
    </source>
</evidence>
<dbReference type="PRINTS" id="PR00320">
    <property type="entry name" value="GPROTEINBRPT"/>
</dbReference>
<dbReference type="AlphaFoldDB" id="A0A1G4J684"/>
<dbReference type="Proteomes" id="UP000190274">
    <property type="component" value="Chromosome D"/>
</dbReference>
<evidence type="ECO:0000256" key="2">
    <source>
        <dbReference type="ARBA" id="ARBA00022517"/>
    </source>
</evidence>
<feature type="repeat" description="WD" evidence="7">
    <location>
        <begin position="138"/>
        <end position="183"/>
    </location>
</feature>
<dbReference type="InterPro" id="IPR036322">
    <property type="entry name" value="WD40_repeat_dom_sf"/>
</dbReference>
<dbReference type="InterPro" id="IPR001680">
    <property type="entry name" value="WD40_rpt"/>
</dbReference>
<evidence type="ECO:0000256" key="3">
    <source>
        <dbReference type="ARBA" id="ARBA00022552"/>
    </source>
</evidence>
<gene>
    <name evidence="10" type="ORF">LADA_0D07030G</name>
</gene>
<dbReference type="PROSITE" id="PS50082">
    <property type="entry name" value="WD_REPEATS_2"/>
    <property type="match status" value="6"/>
</dbReference>
<dbReference type="Pfam" id="PF08625">
    <property type="entry name" value="Utp13"/>
    <property type="match status" value="1"/>
</dbReference>
<keyword evidence="11" id="KW-1185">Reference proteome</keyword>
<dbReference type="Gene3D" id="2.130.10.10">
    <property type="entry name" value="YVTN repeat-like/Quinoprotein amine dehydrogenase"/>
    <property type="match status" value="4"/>
</dbReference>
<evidence type="ECO:0000256" key="5">
    <source>
        <dbReference type="ARBA" id="ARBA00022737"/>
    </source>
</evidence>
<keyword evidence="6" id="KW-0539">Nucleus</keyword>
<dbReference type="GO" id="GO:0034511">
    <property type="term" value="F:U3 snoRNA binding"/>
    <property type="evidence" value="ECO:0007669"/>
    <property type="project" value="EnsemblFungi"/>
</dbReference>
<reference evidence="10 11" key="1">
    <citation type="submission" date="2016-03" db="EMBL/GenBank/DDBJ databases">
        <authorList>
            <person name="Devillers H."/>
        </authorList>
    </citation>
    <scope>NUCLEOTIDE SEQUENCE [LARGE SCALE GENOMIC DNA]</scope>
    <source>
        <strain evidence="10">CBS 10888</strain>
    </source>
</reference>
<dbReference type="EMBL" id="LT598454">
    <property type="protein sequence ID" value="SCU85355.1"/>
    <property type="molecule type" value="Genomic_DNA"/>
</dbReference>
<dbReference type="GO" id="GO:0034388">
    <property type="term" value="C:Pwp2p-containing subcomplex of 90S preribosome"/>
    <property type="evidence" value="ECO:0007669"/>
    <property type="project" value="EnsemblFungi"/>
</dbReference>
<feature type="domain" description="U3 small nucleolar RNA-associated protein 13 C-terminal" evidence="8">
    <location>
        <begin position="687"/>
        <end position="827"/>
    </location>
</feature>
<evidence type="ECO:0000259" key="9">
    <source>
        <dbReference type="Pfam" id="PF23769"/>
    </source>
</evidence>
<dbReference type="STRING" id="1266660.A0A1G4J684"/>
<evidence type="ECO:0000256" key="1">
    <source>
        <dbReference type="ARBA" id="ARBA00004604"/>
    </source>
</evidence>
<dbReference type="Pfam" id="PF00400">
    <property type="entry name" value="WD40"/>
    <property type="match status" value="4"/>
</dbReference>
<feature type="domain" description="WD repeat-containing protein 75 second beta-propeller" evidence="9">
    <location>
        <begin position="417"/>
        <end position="585"/>
    </location>
</feature>
<dbReference type="SUPFAM" id="SSF50998">
    <property type="entry name" value="Quinoprotein alcohol dehydrogenase-like"/>
    <property type="match status" value="1"/>
</dbReference>
<dbReference type="GO" id="GO:0000447">
    <property type="term" value="P:endonucleolytic cleavage in ITS1 to separate SSU-rRNA from 5.8S rRNA and LSU-rRNA from tricistronic rRNA transcript (SSU-rRNA, 5.8S rRNA, LSU-rRNA)"/>
    <property type="evidence" value="ECO:0007669"/>
    <property type="project" value="EnsemblFungi"/>
</dbReference>
<dbReference type="Pfam" id="PF23769">
    <property type="entry name" value="Beta-prop_WDR75_2nd"/>
    <property type="match status" value="1"/>
</dbReference>
<dbReference type="GO" id="GO:0032040">
    <property type="term" value="C:small-subunit processome"/>
    <property type="evidence" value="ECO:0007669"/>
    <property type="project" value="EnsemblFungi"/>
</dbReference>
<dbReference type="SMART" id="SM00320">
    <property type="entry name" value="WD40"/>
    <property type="match status" value="11"/>
</dbReference>
<evidence type="ECO:0000313" key="10">
    <source>
        <dbReference type="EMBL" id="SCU85355.1"/>
    </source>
</evidence>
<dbReference type="PROSITE" id="PS00678">
    <property type="entry name" value="WD_REPEATS_1"/>
    <property type="match status" value="2"/>
</dbReference>
<keyword evidence="2" id="KW-0690">Ribosome biogenesis</keyword>
<feature type="repeat" description="WD" evidence="7">
    <location>
        <begin position="508"/>
        <end position="549"/>
    </location>
</feature>